<keyword evidence="2" id="KW-1185">Reference proteome</keyword>
<protein>
    <recommendedName>
        <fullName evidence="3">DUF4145 domain-containing protein</fullName>
    </recommendedName>
</protein>
<proteinExistence type="predicted"/>
<evidence type="ECO:0008006" key="3">
    <source>
        <dbReference type="Google" id="ProtNLM"/>
    </source>
</evidence>
<dbReference type="Proteomes" id="UP000474778">
    <property type="component" value="Unassembled WGS sequence"/>
</dbReference>
<dbReference type="InterPro" id="IPR038026">
    <property type="entry name" value="MtlR-like_sf"/>
</dbReference>
<dbReference type="EMBL" id="WRPA01000013">
    <property type="protein sequence ID" value="MXR69833.1"/>
    <property type="molecule type" value="Genomic_DNA"/>
</dbReference>
<evidence type="ECO:0000313" key="1">
    <source>
        <dbReference type="EMBL" id="MXR69833.1"/>
    </source>
</evidence>
<dbReference type="RefSeq" id="WP_160797321.1">
    <property type="nucleotide sequence ID" value="NZ_WRPA01000013.1"/>
</dbReference>
<reference evidence="1 2" key="1">
    <citation type="submission" date="2019-12" db="EMBL/GenBank/DDBJ databases">
        <title>Shewanella insulae sp. nov., isolated from a tidal flat.</title>
        <authorList>
            <person name="Yoon J.-H."/>
        </authorList>
    </citation>
    <scope>NUCLEOTIDE SEQUENCE [LARGE SCALE GENOMIC DNA]</scope>
    <source>
        <strain evidence="1 2">JBTF-M18</strain>
    </source>
</reference>
<organism evidence="1 2">
    <name type="scientific">Shewanella insulae</name>
    <dbReference type="NCBI Taxonomy" id="2681496"/>
    <lineage>
        <taxon>Bacteria</taxon>
        <taxon>Pseudomonadati</taxon>
        <taxon>Pseudomonadota</taxon>
        <taxon>Gammaproteobacteria</taxon>
        <taxon>Alteromonadales</taxon>
        <taxon>Shewanellaceae</taxon>
        <taxon>Shewanella</taxon>
    </lineage>
</organism>
<accession>A0A6L7I0D9</accession>
<dbReference type="SUPFAM" id="SSF158668">
    <property type="entry name" value="MtlR-like"/>
    <property type="match status" value="1"/>
</dbReference>
<comment type="caution">
    <text evidence="1">The sequence shown here is derived from an EMBL/GenBank/DDBJ whole genome shotgun (WGS) entry which is preliminary data.</text>
</comment>
<sequence>MDEKVIDLVNQEDDLQIVMRCHLVIEHYLVRIIELKLPKSDEFSIDRINFRQKVELAIALEGIFKEQKGLLLYINKLRNKYAHDMDKEITDIEIKEMESAMTDGEKEKLAETGYYNKCKVGKLGGIFLMLYAYLTAEYEHHLKKALGDPLIIQVSQQCEPT</sequence>
<gene>
    <name evidence="1" type="ORF">GNT65_14315</name>
</gene>
<evidence type="ECO:0000313" key="2">
    <source>
        <dbReference type="Proteomes" id="UP000474778"/>
    </source>
</evidence>
<name>A0A6L7I0D9_9GAMM</name>
<dbReference type="AlphaFoldDB" id="A0A6L7I0D9"/>